<name>A0A1I5ZEY4_9PSEU</name>
<dbReference type="Proteomes" id="UP000198727">
    <property type="component" value="Unassembled WGS sequence"/>
</dbReference>
<accession>A0A1I5ZEY4</accession>
<evidence type="ECO:0000313" key="3">
    <source>
        <dbReference type="Proteomes" id="UP000198727"/>
    </source>
</evidence>
<evidence type="ECO:0008006" key="4">
    <source>
        <dbReference type="Google" id="ProtNLM"/>
    </source>
</evidence>
<keyword evidence="1" id="KW-0812">Transmembrane</keyword>
<keyword evidence="1" id="KW-0472">Membrane</keyword>
<organism evidence="2 3">
    <name type="scientific">Amycolatopsis arida</name>
    <dbReference type="NCBI Taxonomy" id="587909"/>
    <lineage>
        <taxon>Bacteria</taxon>
        <taxon>Bacillati</taxon>
        <taxon>Actinomycetota</taxon>
        <taxon>Actinomycetes</taxon>
        <taxon>Pseudonocardiales</taxon>
        <taxon>Pseudonocardiaceae</taxon>
        <taxon>Amycolatopsis</taxon>
    </lineage>
</organism>
<dbReference type="RefSeq" id="WP_243859733.1">
    <property type="nucleotide sequence ID" value="NZ_FOWW01000009.1"/>
</dbReference>
<keyword evidence="1" id="KW-1133">Transmembrane helix</keyword>
<dbReference type="AlphaFoldDB" id="A0A1I5ZEY4"/>
<proteinExistence type="predicted"/>
<feature type="transmembrane region" description="Helical" evidence="1">
    <location>
        <begin position="19"/>
        <end position="39"/>
    </location>
</feature>
<reference evidence="3" key="1">
    <citation type="submission" date="2016-10" db="EMBL/GenBank/DDBJ databases">
        <authorList>
            <person name="Varghese N."/>
            <person name="Submissions S."/>
        </authorList>
    </citation>
    <scope>NUCLEOTIDE SEQUENCE [LARGE SCALE GENOMIC DNA]</scope>
    <source>
        <strain evidence="3">CGMCC 4.5579</strain>
    </source>
</reference>
<protein>
    <recommendedName>
        <fullName evidence="4">DUF2127 domain-containing protein</fullName>
    </recommendedName>
</protein>
<keyword evidence="3" id="KW-1185">Reference proteome</keyword>
<evidence type="ECO:0000313" key="2">
    <source>
        <dbReference type="EMBL" id="SFQ55059.1"/>
    </source>
</evidence>
<sequence length="165" mass="17168">MGGSGALVPSRWTRPLQLVTAWCSLVFAIGTAVQTFVVIDLPMLELAQRLAGASRPEAAQAAPGLRDTLRAVGIVYLAGNAVGVLAVRGYAWVYWVALVVNLTQATGVVLVPTEVLRASAAELGVAGVLPTLVTDGGAVLLGLALLGFLLRFRTPWARRRAAAPA</sequence>
<feature type="transmembrane region" description="Helical" evidence="1">
    <location>
        <begin position="92"/>
        <end position="111"/>
    </location>
</feature>
<gene>
    <name evidence="2" type="ORF">SAMN05421810_109133</name>
</gene>
<feature type="transmembrane region" description="Helical" evidence="1">
    <location>
        <begin position="123"/>
        <end position="150"/>
    </location>
</feature>
<evidence type="ECO:0000256" key="1">
    <source>
        <dbReference type="SAM" id="Phobius"/>
    </source>
</evidence>
<dbReference type="EMBL" id="FOWW01000009">
    <property type="protein sequence ID" value="SFQ55059.1"/>
    <property type="molecule type" value="Genomic_DNA"/>
</dbReference>